<evidence type="ECO:0000313" key="3">
    <source>
        <dbReference type="EMBL" id="MEK8070750.1"/>
    </source>
</evidence>
<sequence>MTYRTRTAMLALVASSIALTSLSMLNAPLADAGIKTGKVIQQVNVRNAPNTGGPVVRTIPAGTSVGINCWVPGQAVTGPYRTTSTIWYTIDGGGYVTDSYLETGSNSAVTPRCGTPAPSANTGRTMGRTMASNDAPAGQCTWGAKNYWKVATGYYPNIHGNAKDWGNDARANGWTVVADAQARSIVVFQPGVHGADRNYGHVGWVDSVENRADGRYIRGRDMNGYGNFVLKDVAGMSYILAP</sequence>
<dbReference type="Proteomes" id="UP001456513">
    <property type="component" value="Unassembled WGS sequence"/>
</dbReference>
<dbReference type="Gene3D" id="3.90.1720.10">
    <property type="entry name" value="endopeptidase domain like (from Nostoc punctiforme)"/>
    <property type="match status" value="1"/>
</dbReference>
<feature type="signal peptide" evidence="1">
    <location>
        <begin position="1"/>
        <end position="32"/>
    </location>
</feature>
<keyword evidence="4" id="KW-1185">Reference proteome</keyword>
<reference evidence="3 4" key="1">
    <citation type="submission" date="2024-03" db="EMBL/GenBank/DDBJ databases">
        <title>Rhodococcus navarretei sp. nov. and Pseudarthrobacter quantumdoti sp. nov., two new species with the ability to biosynthesize Quantum Dots isolated from soil samples at Union Glacier, Antarctica.</title>
        <authorList>
            <person name="Vargas M."/>
        </authorList>
    </citation>
    <scope>NUCLEOTIDE SEQUENCE [LARGE SCALE GENOMIC DNA]</scope>
    <source>
        <strain evidence="3 4">EXRC-4A-4</strain>
    </source>
</reference>
<evidence type="ECO:0000313" key="4">
    <source>
        <dbReference type="Proteomes" id="UP001456513"/>
    </source>
</evidence>
<dbReference type="Pfam" id="PF05257">
    <property type="entry name" value="CHAP"/>
    <property type="match status" value="1"/>
</dbReference>
<dbReference type="SUPFAM" id="SSF54001">
    <property type="entry name" value="Cysteine proteinases"/>
    <property type="match status" value="1"/>
</dbReference>
<dbReference type="RefSeq" id="WP_341440771.1">
    <property type="nucleotide sequence ID" value="NZ_JBBPCN010000001.1"/>
</dbReference>
<name>A0ABU9CTL9_9NOCA</name>
<proteinExistence type="predicted"/>
<comment type="caution">
    <text evidence="3">The sequence shown here is derived from an EMBL/GenBank/DDBJ whole genome shotgun (WGS) entry which is preliminary data.</text>
</comment>
<protein>
    <submittedName>
        <fullName evidence="3">CHAP domain-containing protein</fullName>
    </submittedName>
</protein>
<dbReference type="InterPro" id="IPR038765">
    <property type="entry name" value="Papain-like_cys_pep_sf"/>
</dbReference>
<evidence type="ECO:0000256" key="1">
    <source>
        <dbReference type="SAM" id="SignalP"/>
    </source>
</evidence>
<evidence type="ECO:0000259" key="2">
    <source>
        <dbReference type="PROSITE" id="PS50911"/>
    </source>
</evidence>
<dbReference type="EMBL" id="JBBPCN010000001">
    <property type="protein sequence ID" value="MEK8070750.1"/>
    <property type="molecule type" value="Genomic_DNA"/>
</dbReference>
<dbReference type="InterPro" id="IPR007921">
    <property type="entry name" value="CHAP_dom"/>
</dbReference>
<feature type="domain" description="Peptidase C51" evidence="2">
    <location>
        <begin position="115"/>
        <end position="240"/>
    </location>
</feature>
<accession>A0ABU9CTL9</accession>
<organism evidence="3 4">
    <name type="scientific">Rhodococcus navarretei</name>
    <dbReference type="NCBI Taxonomy" id="3128981"/>
    <lineage>
        <taxon>Bacteria</taxon>
        <taxon>Bacillati</taxon>
        <taxon>Actinomycetota</taxon>
        <taxon>Actinomycetes</taxon>
        <taxon>Mycobacteriales</taxon>
        <taxon>Nocardiaceae</taxon>
        <taxon>Rhodococcus</taxon>
    </lineage>
</organism>
<keyword evidence="1" id="KW-0732">Signal</keyword>
<feature type="chain" id="PRO_5045609787" evidence="1">
    <location>
        <begin position="33"/>
        <end position="242"/>
    </location>
</feature>
<dbReference type="PROSITE" id="PS50911">
    <property type="entry name" value="CHAP"/>
    <property type="match status" value="1"/>
</dbReference>
<dbReference type="Gene3D" id="2.30.30.40">
    <property type="entry name" value="SH3 Domains"/>
    <property type="match status" value="1"/>
</dbReference>
<gene>
    <name evidence="3" type="ORF">AABD04_07810</name>
</gene>